<evidence type="ECO:0000313" key="13">
    <source>
        <dbReference type="Proteomes" id="UP000694546"/>
    </source>
</evidence>
<evidence type="ECO:0000256" key="3">
    <source>
        <dbReference type="ARBA" id="ARBA00008295"/>
    </source>
</evidence>
<dbReference type="AlphaFoldDB" id="A0A8C5C0E8"/>
<sequence>MQPPVHAQLAALCLSLVSWTLGVASLGVVEWRAWHVEDRSVVTSGVAAVGVWRTCFHSHVLVSPGLRVMFCRGMGVADDFLPDEITAVQVVVPLGLAVGLGGNAAAVAALRGVYVGRGWGGARAFLWAGWLCALSALLSLGPLAWNLHSMLGNQTIAFPPEFHLPAEPVRQSPGVGVIVATAAAVLMLISGIMFLCYRPPPGPTGVVPKTLNL</sequence>
<dbReference type="Ensembl" id="ENSGMOT00000026125.1">
    <property type="protein sequence ID" value="ENSGMOP00000053271.1"/>
    <property type="gene ID" value="ENSGMOG00000035489.1"/>
</dbReference>
<evidence type="ECO:0000256" key="10">
    <source>
        <dbReference type="SAM" id="Phobius"/>
    </source>
</evidence>
<evidence type="ECO:0000256" key="7">
    <source>
        <dbReference type="ARBA" id="ARBA00022949"/>
    </source>
</evidence>
<dbReference type="GO" id="GO:0005886">
    <property type="term" value="C:plasma membrane"/>
    <property type="evidence" value="ECO:0007669"/>
    <property type="project" value="UniProtKB-SubCell"/>
</dbReference>
<evidence type="ECO:0000256" key="4">
    <source>
        <dbReference type="ARBA" id="ARBA00022427"/>
    </source>
</evidence>
<dbReference type="InterPro" id="IPR004031">
    <property type="entry name" value="PMP22/EMP/MP20/Claudin"/>
</dbReference>
<keyword evidence="9 10" id="KW-0472">Membrane</keyword>
<name>A0A8C5C0E8_GADMO</name>
<feature type="chain" id="PRO_5034120470" description="Claudin-34" evidence="11">
    <location>
        <begin position="25"/>
        <end position="213"/>
    </location>
</feature>
<proteinExistence type="inferred from homology"/>
<dbReference type="Gene3D" id="1.20.140.150">
    <property type="match status" value="1"/>
</dbReference>
<dbReference type="GO" id="GO:0005923">
    <property type="term" value="C:bicellular tight junction"/>
    <property type="evidence" value="ECO:0007669"/>
    <property type="project" value="UniProtKB-SubCell"/>
</dbReference>
<keyword evidence="8 10" id="KW-1133">Transmembrane helix</keyword>
<keyword evidence="4" id="KW-0796">Tight junction</keyword>
<protein>
    <recommendedName>
        <fullName evidence="14">Claudin-34</fullName>
    </recommendedName>
</protein>
<feature type="signal peptide" evidence="11">
    <location>
        <begin position="1"/>
        <end position="24"/>
    </location>
</feature>
<dbReference type="GeneTree" id="ENSGT00390000005717"/>
<dbReference type="PANTHER" id="PTHR12002">
    <property type="entry name" value="CLAUDIN"/>
    <property type="match status" value="1"/>
</dbReference>
<evidence type="ECO:0000256" key="5">
    <source>
        <dbReference type="ARBA" id="ARBA00022475"/>
    </source>
</evidence>
<evidence type="ECO:0008006" key="14">
    <source>
        <dbReference type="Google" id="ProtNLM"/>
    </source>
</evidence>
<feature type="transmembrane region" description="Helical" evidence="10">
    <location>
        <begin position="174"/>
        <end position="197"/>
    </location>
</feature>
<evidence type="ECO:0000256" key="11">
    <source>
        <dbReference type="SAM" id="SignalP"/>
    </source>
</evidence>
<accession>A0A8C5C0E8</accession>
<reference evidence="12" key="2">
    <citation type="submission" date="2025-09" db="UniProtKB">
        <authorList>
            <consortium name="Ensembl"/>
        </authorList>
    </citation>
    <scope>IDENTIFICATION</scope>
</reference>
<dbReference type="GO" id="GO:0005198">
    <property type="term" value="F:structural molecule activity"/>
    <property type="evidence" value="ECO:0007669"/>
    <property type="project" value="InterPro"/>
</dbReference>
<keyword evidence="6 10" id="KW-0812">Transmembrane</keyword>
<evidence type="ECO:0000313" key="12">
    <source>
        <dbReference type="Ensembl" id="ENSGMOP00000053271.1"/>
    </source>
</evidence>
<dbReference type="Pfam" id="PF13903">
    <property type="entry name" value="Claudin_2"/>
    <property type="match status" value="1"/>
</dbReference>
<evidence type="ECO:0000256" key="1">
    <source>
        <dbReference type="ARBA" id="ARBA00004435"/>
    </source>
</evidence>
<keyword evidence="5" id="KW-1003">Cell membrane</keyword>
<keyword evidence="13" id="KW-1185">Reference proteome</keyword>
<dbReference type="OMA" id="YSVAYNC"/>
<evidence type="ECO:0000256" key="8">
    <source>
        <dbReference type="ARBA" id="ARBA00022989"/>
    </source>
</evidence>
<evidence type="ECO:0000256" key="6">
    <source>
        <dbReference type="ARBA" id="ARBA00022692"/>
    </source>
</evidence>
<dbReference type="InterPro" id="IPR006187">
    <property type="entry name" value="Claudin"/>
</dbReference>
<evidence type="ECO:0000256" key="9">
    <source>
        <dbReference type="ARBA" id="ARBA00023136"/>
    </source>
</evidence>
<reference evidence="12" key="1">
    <citation type="submission" date="2025-08" db="UniProtKB">
        <authorList>
            <consortium name="Ensembl"/>
        </authorList>
    </citation>
    <scope>IDENTIFICATION</scope>
</reference>
<feature type="transmembrane region" description="Helical" evidence="10">
    <location>
        <begin position="90"/>
        <end position="113"/>
    </location>
</feature>
<comment type="similarity">
    <text evidence="3">Belongs to the claudin family.</text>
</comment>
<keyword evidence="7" id="KW-0965">Cell junction</keyword>
<organism evidence="12 13">
    <name type="scientific">Gadus morhua</name>
    <name type="common">Atlantic cod</name>
    <dbReference type="NCBI Taxonomy" id="8049"/>
    <lineage>
        <taxon>Eukaryota</taxon>
        <taxon>Metazoa</taxon>
        <taxon>Chordata</taxon>
        <taxon>Craniata</taxon>
        <taxon>Vertebrata</taxon>
        <taxon>Euteleostomi</taxon>
        <taxon>Actinopterygii</taxon>
        <taxon>Neopterygii</taxon>
        <taxon>Teleostei</taxon>
        <taxon>Neoteleostei</taxon>
        <taxon>Acanthomorphata</taxon>
        <taxon>Zeiogadaria</taxon>
        <taxon>Gadariae</taxon>
        <taxon>Gadiformes</taxon>
        <taxon>Gadoidei</taxon>
        <taxon>Gadidae</taxon>
        <taxon>Gadus</taxon>
    </lineage>
</organism>
<dbReference type="Proteomes" id="UP000694546">
    <property type="component" value="Chromosome 7"/>
</dbReference>
<feature type="transmembrane region" description="Helical" evidence="10">
    <location>
        <begin position="125"/>
        <end position="145"/>
    </location>
</feature>
<comment type="subcellular location">
    <subcellularLocation>
        <location evidence="1">Cell junction</location>
        <location evidence="1">Tight junction</location>
    </subcellularLocation>
    <subcellularLocation>
        <location evidence="2">Cell membrane</location>
        <topology evidence="2">Multi-pass membrane protein</topology>
    </subcellularLocation>
</comment>
<evidence type="ECO:0000256" key="2">
    <source>
        <dbReference type="ARBA" id="ARBA00004651"/>
    </source>
</evidence>
<keyword evidence="11" id="KW-0732">Signal</keyword>